<dbReference type="InterPro" id="IPR016035">
    <property type="entry name" value="Acyl_Trfase/lysoPLipase"/>
</dbReference>
<comment type="caution">
    <text evidence="4">Lacks conserved residue(s) required for the propagation of feature annotation.</text>
</comment>
<dbReference type="GO" id="GO:0016787">
    <property type="term" value="F:hydrolase activity"/>
    <property type="evidence" value="ECO:0007669"/>
    <property type="project" value="UniProtKB-UniRule"/>
</dbReference>
<feature type="active site" description="Proton acceptor" evidence="4">
    <location>
        <position position="196"/>
    </location>
</feature>
<organism evidence="6 7">
    <name type="scientific">Candidatus Jidaibacter acanthamoebae</name>
    <dbReference type="NCBI Taxonomy" id="86105"/>
    <lineage>
        <taxon>Bacteria</taxon>
        <taxon>Pseudomonadati</taxon>
        <taxon>Pseudomonadota</taxon>
        <taxon>Alphaproteobacteria</taxon>
        <taxon>Rickettsiales</taxon>
        <taxon>Candidatus Midichloriaceae</taxon>
        <taxon>Candidatus Jidaibacter</taxon>
    </lineage>
</organism>
<feature type="active site" description="Nucleophile" evidence="4">
    <location>
        <position position="49"/>
    </location>
</feature>
<evidence type="ECO:0000256" key="2">
    <source>
        <dbReference type="ARBA" id="ARBA00022963"/>
    </source>
</evidence>
<proteinExistence type="predicted"/>
<dbReference type="InterPro" id="IPR002641">
    <property type="entry name" value="PNPLA_dom"/>
</dbReference>
<keyword evidence="3 4" id="KW-0443">Lipid metabolism</keyword>
<dbReference type="Gene3D" id="3.40.1090.10">
    <property type="entry name" value="Cytosolic phospholipase A2 catalytic domain"/>
    <property type="match status" value="2"/>
</dbReference>
<gene>
    <name evidence="6" type="ORF">NF27_FP00040</name>
</gene>
<dbReference type="SUPFAM" id="SSF52151">
    <property type="entry name" value="FabD/lysophospholipase-like"/>
    <property type="match status" value="1"/>
</dbReference>
<keyword evidence="2 4" id="KW-0442">Lipid degradation</keyword>
<evidence type="ECO:0000256" key="3">
    <source>
        <dbReference type="ARBA" id="ARBA00023098"/>
    </source>
</evidence>
<reference evidence="6 7" key="1">
    <citation type="submission" date="2014-11" db="EMBL/GenBank/DDBJ databases">
        <title>A Rickettsiales Symbiont of Amoebae With Ancient Features.</title>
        <authorList>
            <person name="Schulz F."/>
            <person name="Martijn J."/>
            <person name="Wascher F."/>
            <person name="Kostanjsek R."/>
            <person name="Ettema T.J."/>
            <person name="Horn M."/>
        </authorList>
    </citation>
    <scope>NUCLEOTIDE SEQUENCE [LARGE SCALE GENOMIC DNA]</scope>
    <source>
        <strain evidence="6 7">UWC36</strain>
    </source>
</reference>
<dbReference type="InterPro" id="IPR050301">
    <property type="entry name" value="NTE"/>
</dbReference>
<keyword evidence="1 4" id="KW-0378">Hydrolase</keyword>
<feature type="domain" description="PNPLA" evidence="5">
    <location>
        <begin position="15"/>
        <end position="209"/>
    </location>
</feature>
<evidence type="ECO:0000256" key="4">
    <source>
        <dbReference type="PROSITE-ProRule" id="PRU01161"/>
    </source>
</evidence>
<feature type="short sequence motif" description="DGA/G" evidence="4">
    <location>
        <begin position="196"/>
        <end position="198"/>
    </location>
</feature>
<feature type="short sequence motif" description="GXGXXG" evidence="4">
    <location>
        <begin position="19"/>
        <end position="24"/>
    </location>
</feature>
<dbReference type="PANTHER" id="PTHR14226">
    <property type="entry name" value="NEUROPATHY TARGET ESTERASE/SWISS CHEESE D.MELANOGASTER"/>
    <property type="match status" value="1"/>
</dbReference>
<evidence type="ECO:0000256" key="1">
    <source>
        <dbReference type="ARBA" id="ARBA00022801"/>
    </source>
</evidence>
<dbReference type="PANTHER" id="PTHR14226:SF78">
    <property type="entry name" value="SLR0060 PROTEIN"/>
    <property type="match status" value="1"/>
</dbReference>
<name>A0A0C1QL11_9RICK</name>
<dbReference type="GO" id="GO:0016042">
    <property type="term" value="P:lipid catabolic process"/>
    <property type="evidence" value="ECO:0007669"/>
    <property type="project" value="UniProtKB-UniRule"/>
</dbReference>
<comment type="caution">
    <text evidence="6">The sequence shown here is derived from an EMBL/GenBank/DDBJ whole genome shotgun (WGS) entry which is preliminary data.</text>
</comment>
<dbReference type="EMBL" id="JSWE01000141">
    <property type="protein sequence ID" value="KIE04813.1"/>
    <property type="molecule type" value="Genomic_DNA"/>
</dbReference>
<evidence type="ECO:0000313" key="7">
    <source>
        <dbReference type="Proteomes" id="UP000031258"/>
    </source>
</evidence>
<dbReference type="Proteomes" id="UP000031258">
    <property type="component" value="Unassembled WGS sequence"/>
</dbReference>
<protein>
    <recommendedName>
        <fullName evidence="5">PNPLA domain-containing protein</fullName>
    </recommendedName>
</protein>
<dbReference type="PROSITE" id="PS51635">
    <property type="entry name" value="PNPLA"/>
    <property type="match status" value="1"/>
</dbReference>
<keyword evidence="7" id="KW-1185">Reference proteome</keyword>
<dbReference type="Pfam" id="PF01734">
    <property type="entry name" value="Patatin"/>
    <property type="match status" value="1"/>
</dbReference>
<dbReference type="AlphaFoldDB" id="A0A0C1QL11"/>
<sequence>MGKKIMEKKQKIVHMALQGGGAHGAFAWGVLDKILEDGRLSIDGMCATSAGSMNAVVYAYGKMKGGREGAREALHNFWYNISQSVGSLAPKFPPFFNDILKKWTFNLFDAMSHVVSPYQFNPNNINIIRDVLERTVNFEEMKSCNCTKLFISATNVRTGKVKVFDNKELSLDVVLASACLPYLFHSVKIKDEYYWDGGYIGNPAIFPLFYEGTTRDVIIIHINPIVRSKLPTEASEIMNRINEITFNASLLHEFRAIAFVNKLIEEGWIKDEYQHKLRNILMHSIRADEALHDFDISTKFDASWVSLTNLRDLGRIEAKNWLEKNFDKIGKKSSVNLKKEILENGDDHIG</sequence>
<evidence type="ECO:0000313" key="6">
    <source>
        <dbReference type="EMBL" id="KIE04813.1"/>
    </source>
</evidence>
<evidence type="ECO:0000259" key="5">
    <source>
        <dbReference type="PROSITE" id="PS51635"/>
    </source>
</evidence>
<dbReference type="STRING" id="86105.NF27_FP00040"/>
<dbReference type="PATRIC" id="fig|86105.3.peg.1364"/>
<accession>A0A0C1QL11</accession>